<dbReference type="Proteomes" id="UP000007110">
    <property type="component" value="Unassembled WGS sequence"/>
</dbReference>
<dbReference type="PRINTS" id="PR00452">
    <property type="entry name" value="SH3DOMAIN"/>
</dbReference>
<dbReference type="FunFam" id="2.30.30.40:FF:000072">
    <property type="entry name" value="Unconventional Myosin IB"/>
    <property type="match status" value="1"/>
</dbReference>
<reference evidence="5" key="1">
    <citation type="submission" date="2015-02" db="EMBL/GenBank/DDBJ databases">
        <title>Genome sequencing for Strongylocentrotus purpuratus.</title>
        <authorList>
            <person name="Murali S."/>
            <person name="Liu Y."/>
            <person name="Vee V."/>
            <person name="English A."/>
            <person name="Wang M."/>
            <person name="Skinner E."/>
            <person name="Han Y."/>
            <person name="Muzny D.M."/>
            <person name="Worley K.C."/>
            <person name="Gibbs R.A."/>
        </authorList>
    </citation>
    <scope>NUCLEOTIDE SEQUENCE</scope>
</reference>
<dbReference type="Pfam" id="PF07653">
    <property type="entry name" value="SH3_2"/>
    <property type="match status" value="1"/>
</dbReference>
<keyword evidence="1 2" id="KW-0728">SH3 domain</keyword>
<evidence type="ECO:0000313" key="5">
    <source>
        <dbReference type="Proteomes" id="UP000007110"/>
    </source>
</evidence>
<proteinExistence type="predicted"/>
<protein>
    <recommendedName>
        <fullName evidence="3">SH3 domain-containing protein</fullName>
    </recommendedName>
</protein>
<evidence type="ECO:0000313" key="4">
    <source>
        <dbReference type="EnsemblMetazoa" id="XP_030850120"/>
    </source>
</evidence>
<dbReference type="InterPro" id="IPR001452">
    <property type="entry name" value="SH3_domain"/>
</dbReference>
<feature type="domain" description="SH3" evidence="3">
    <location>
        <begin position="206"/>
        <end position="265"/>
    </location>
</feature>
<keyword evidence="5" id="KW-1185">Reference proteome</keyword>
<dbReference type="CDD" id="cd11839">
    <property type="entry name" value="SH3_Intersectin_4"/>
    <property type="match status" value="1"/>
</dbReference>
<evidence type="ECO:0000256" key="1">
    <source>
        <dbReference type="ARBA" id="ARBA00022443"/>
    </source>
</evidence>
<dbReference type="AlphaFoldDB" id="A0A7M7PF04"/>
<name>A0A7M7PF04_STRPU</name>
<dbReference type="GeneID" id="115927914"/>
<dbReference type="OrthoDB" id="6284961at2759"/>
<accession>A0A7M7PF04</accession>
<reference evidence="4" key="2">
    <citation type="submission" date="2021-01" db="UniProtKB">
        <authorList>
            <consortium name="EnsemblMetazoa"/>
        </authorList>
    </citation>
    <scope>IDENTIFICATION</scope>
</reference>
<dbReference type="PRINTS" id="PR00499">
    <property type="entry name" value="P67PHOX"/>
</dbReference>
<dbReference type="OMA" id="WDEALFD"/>
<dbReference type="CDD" id="cd11840">
    <property type="entry name" value="SH3_Intersectin_5"/>
    <property type="match status" value="1"/>
</dbReference>
<dbReference type="Gene3D" id="2.30.30.40">
    <property type="entry name" value="SH3 Domains"/>
    <property type="match status" value="3"/>
</dbReference>
<dbReference type="SMART" id="SM00326">
    <property type="entry name" value="SH3"/>
    <property type="match status" value="3"/>
</dbReference>
<feature type="domain" description="SH3" evidence="3">
    <location>
        <begin position="110"/>
        <end position="174"/>
    </location>
</feature>
<feature type="domain" description="SH3" evidence="3">
    <location>
        <begin position="22"/>
        <end position="80"/>
    </location>
</feature>
<dbReference type="PANTHER" id="PTHR46026">
    <property type="entry name" value="RHO-TYPE GUANINE NUCLEOTIDE EXCHANGE FACTOR, ISOFORM F"/>
    <property type="match status" value="1"/>
</dbReference>
<dbReference type="PROSITE" id="PS50002">
    <property type="entry name" value="SH3"/>
    <property type="match status" value="3"/>
</dbReference>
<dbReference type="InParanoid" id="A0A7M7PF04"/>
<dbReference type="PANTHER" id="PTHR46026:SF1">
    <property type="entry name" value="RHO-TYPE GUANINE NUCLEOTIDE EXCHANGE FACTOR, ISOFORM F"/>
    <property type="match status" value="1"/>
</dbReference>
<dbReference type="RefSeq" id="XP_030850120.1">
    <property type="nucleotide sequence ID" value="XM_030994260.1"/>
</dbReference>
<organism evidence="4 5">
    <name type="scientific">Strongylocentrotus purpuratus</name>
    <name type="common">Purple sea urchin</name>
    <dbReference type="NCBI Taxonomy" id="7668"/>
    <lineage>
        <taxon>Eukaryota</taxon>
        <taxon>Metazoa</taxon>
        <taxon>Echinodermata</taxon>
        <taxon>Eleutherozoa</taxon>
        <taxon>Echinozoa</taxon>
        <taxon>Echinoidea</taxon>
        <taxon>Euechinoidea</taxon>
        <taxon>Echinacea</taxon>
        <taxon>Camarodonta</taxon>
        <taxon>Echinidea</taxon>
        <taxon>Strongylocentrotidae</taxon>
        <taxon>Strongylocentrotus</taxon>
    </lineage>
</organism>
<sequence length="273" mass="30091">MHQDRNLKVRIRTLFQETFLSLQKQEYVALYTYSSDEPSDLAFDAGERITVTKKDGEWWTGKVGSREGIFPSNYVQMAQPEGEGTLSTTGQSLAPVVPADVAAKSGSLSRKPEIAKVLASYEATGAEQLSLTAGQLIMVRKKNASGWWEGELQARGKKRQIGWFPANYVKLMESAGKVTTPGETSKSPSILTPPSQANQRLTPGIDMVCQVITIYQYAQQNEDELSFQKGMVINVLSKEDPDWWRGELNGSEGVFPSNYVQELGDSKSAPATD</sequence>
<dbReference type="SUPFAM" id="SSF50044">
    <property type="entry name" value="SH3-domain"/>
    <property type="match status" value="3"/>
</dbReference>
<evidence type="ECO:0000259" key="3">
    <source>
        <dbReference type="PROSITE" id="PS50002"/>
    </source>
</evidence>
<evidence type="ECO:0000256" key="2">
    <source>
        <dbReference type="PROSITE-ProRule" id="PRU00192"/>
    </source>
</evidence>
<dbReference type="InterPro" id="IPR036028">
    <property type="entry name" value="SH3-like_dom_sf"/>
</dbReference>
<dbReference type="KEGG" id="spu:115927914"/>
<dbReference type="EnsemblMetazoa" id="XM_030994260">
    <property type="protein sequence ID" value="XP_030850120"/>
    <property type="gene ID" value="LOC115927914"/>
</dbReference>
<dbReference type="Pfam" id="PF00018">
    <property type="entry name" value="SH3_1"/>
    <property type="match status" value="2"/>
</dbReference>